<dbReference type="Gene3D" id="1.10.565.10">
    <property type="entry name" value="Retinoid X Receptor"/>
    <property type="match status" value="1"/>
</dbReference>
<evidence type="ECO:0000313" key="13">
    <source>
        <dbReference type="Proteomes" id="UP000663828"/>
    </source>
</evidence>
<protein>
    <submittedName>
        <fullName evidence="12">Uncharacterized protein</fullName>
    </submittedName>
</protein>
<evidence type="ECO:0000256" key="2">
    <source>
        <dbReference type="ARBA" id="ARBA00022771"/>
    </source>
</evidence>
<dbReference type="PANTHER" id="PTHR24082:SF507">
    <property type="entry name" value="BILE ACID RECEPTOR-RELATED"/>
    <property type="match status" value="1"/>
</dbReference>
<dbReference type="EMBL" id="CAJNOR010012615">
    <property type="protein sequence ID" value="CAF1668789.1"/>
    <property type="molecule type" value="Genomic_DNA"/>
</dbReference>
<dbReference type="GO" id="GO:0030154">
    <property type="term" value="P:cell differentiation"/>
    <property type="evidence" value="ECO:0007669"/>
    <property type="project" value="TreeGrafter"/>
</dbReference>
<keyword evidence="7" id="KW-0675">Receptor</keyword>
<dbReference type="PRINTS" id="PR00047">
    <property type="entry name" value="STROIDFINGER"/>
</dbReference>
<dbReference type="SMART" id="SM00399">
    <property type="entry name" value="ZnF_C4"/>
    <property type="match status" value="1"/>
</dbReference>
<organism evidence="12 13">
    <name type="scientific">Adineta ricciae</name>
    <name type="common">Rotifer</name>
    <dbReference type="NCBI Taxonomy" id="249248"/>
    <lineage>
        <taxon>Eukaryota</taxon>
        <taxon>Metazoa</taxon>
        <taxon>Spiralia</taxon>
        <taxon>Gnathifera</taxon>
        <taxon>Rotifera</taxon>
        <taxon>Eurotatoria</taxon>
        <taxon>Bdelloidea</taxon>
        <taxon>Adinetida</taxon>
        <taxon>Adinetidae</taxon>
        <taxon>Adineta</taxon>
    </lineage>
</organism>
<accession>A0A816G2E7</accession>
<dbReference type="InterPro" id="IPR050234">
    <property type="entry name" value="Nuclear_hormone_rcpt_NR1"/>
</dbReference>
<dbReference type="OrthoDB" id="10014430at2759"/>
<dbReference type="EMBL" id="CAJNOJ010000367">
    <property type="protein sequence ID" value="CAF1419767.1"/>
    <property type="molecule type" value="Genomic_DNA"/>
</dbReference>
<dbReference type="Pfam" id="PF00105">
    <property type="entry name" value="zf-C4"/>
    <property type="match status" value="1"/>
</dbReference>
<dbReference type="GO" id="GO:0000978">
    <property type="term" value="F:RNA polymerase II cis-regulatory region sequence-specific DNA binding"/>
    <property type="evidence" value="ECO:0007669"/>
    <property type="project" value="TreeGrafter"/>
</dbReference>
<keyword evidence="13" id="KW-1185">Reference proteome</keyword>
<feature type="domain" description="NR LBD" evidence="10">
    <location>
        <begin position="173"/>
        <end position="408"/>
    </location>
</feature>
<feature type="domain" description="Nuclear receptor" evidence="9">
    <location>
        <begin position="77"/>
        <end position="154"/>
    </location>
</feature>
<evidence type="ECO:0000313" key="11">
    <source>
        <dbReference type="EMBL" id="CAF1419767.1"/>
    </source>
</evidence>
<evidence type="ECO:0000256" key="5">
    <source>
        <dbReference type="ARBA" id="ARBA00023125"/>
    </source>
</evidence>
<evidence type="ECO:0000256" key="6">
    <source>
        <dbReference type="ARBA" id="ARBA00023163"/>
    </source>
</evidence>
<dbReference type="PROSITE" id="PS51843">
    <property type="entry name" value="NR_LBD"/>
    <property type="match status" value="1"/>
</dbReference>
<gene>
    <name evidence="11" type="ORF">EDS130_LOCUS37380</name>
    <name evidence="12" type="ORF">XAT740_LOCUS58273</name>
</gene>
<proteinExistence type="predicted"/>
<dbReference type="PROSITE" id="PS00031">
    <property type="entry name" value="NUCLEAR_REC_DBD_1"/>
    <property type="match status" value="1"/>
</dbReference>
<evidence type="ECO:0000256" key="7">
    <source>
        <dbReference type="ARBA" id="ARBA00023170"/>
    </source>
</evidence>
<dbReference type="Proteomes" id="UP000663828">
    <property type="component" value="Unassembled WGS sequence"/>
</dbReference>
<dbReference type="GO" id="GO:0045944">
    <property type="term" value="P:positive regulation of transcription by RNA polymerase II"/>
    <property type="evidence" value="ECO:0007669"/>
    <property type="project" value="TreeGrafter"/>
</dbReference>
<evidence type="ECO:0000256" key="4">
    <source>
        <dbReference type="ARBA" id="ARBA00023015"/>
    </source>
</evidence>
<comment type="caution">
    <text evidence="12">The sequence shown here is derived from an EMBL/GenBank/DDBJ whole genome shotgun (WGS) entry which is preliminary data.</text>
</comment>
<evidence type="ECO:0000256" key="8">
    <source>
        <dbReference type="ARBA" id="ARBA00023242"/>
    </source>
</evidence>
<dbReference type="Gene3D" id="3.30.50.10">
    <property type="entry name" value="Erythroid Transcription Factor GATA-1, subunit A"/>
    <property type="match status" value="1"/>
</dbReference>
<evidence type="ECO:0000256" key="3">
    <source>
        <dbReference type="ARBA" id="ARBA00022833"/>
    </source>
</evidence>
<dbReference type="SUPFAM" id="SSF48508">
    <property type="entry name" value="Nuclear receptor ligand-binding domain"/>
    <property type="match status" value="1"/>
</dbReference>
<reference evidence="12" key="1">
    <citation type="submission" date="2021-02" db="EMBL/GenBank/DDBJ databases">
        <authorList>
            <person name="Nowell W R."/>
        </authorList>
    </citation>
    <scope>NUCLEOTIDE SEQUENCE</scope>
</reference>
<keyword evidence="2" id="KW-0863">Zinc-finger</keyword>
<dbReference type="GO" id="GO:0000122">
    <property type="term" value="P:negative regulation of transcription by RNA polymerase II"/>
    <property type="evidence" value="ECO:0007669"/>
    <property type="project" value="TreeGrafter"/>
</dbReference>
<evidence type="ECO:0000313" key="12">
    <source>
        <dbReference type="EMBL" id="CAF1668789.1"/>
    </source>
</evidence>
<dbReference type="PROSITE" id="PS51030">
    <property type="entry name" value="NUCLEAR_REC_DBD_2"/>
    <property type="match status" value="1"/>
</dbReference>
<keyword evidence="4" id="KW-0805">Transcription regulation</keyword>
<keyword evidence="6" id="KW-0804">Transcription</keyword>
<dbReference type="InterPro" id="IPR001628">
    <property type="entry name" value="Znf_hrmn_rcpt"/>
</dbReference>
<dbReference type="GO" id="GO:0004879">
    <property type="term" value="F:nuclear receptor activity"/>
    <property type="evidence" value="ECO:0007669"/>
    <property type="project" value="TreeGrafter"/>
</dbReference>
<name>A0A816G2E7_ADIRI</name>
<keyword evidence="3" id="KW-0862">Zinc</keyword>
<dbReference type="AlphaFoldDB" id="A0A816G2E7"/>
<sequence length="408" mass="46658">MAKQTTMVIITSDENIIRQFASIRDNNTYMVPLNDPTDQQNTTMEANARNDQVPKRAIDTTDSHPTKSVKTKKKSLDLLCMICGDRAIGYNYAVLSCASCKAFFHRNGQYDLKRFKCLNNHGRCVIDVKESRKCYRCRLERCLAIGMRQDLLITQKQKSPSFNKVLTEQDWTNVNNIHSLFLSSISNCEDDPESDSVSAETSELSDCLQLNNDIALQIISFCRSLDDFEKLHADDRFVLIKYNLIILLCISTCCIMTQTDDRSNWNESDEDKQSMYLLCNQSELIYRTVTNVGVTLKTIINQDEVLLSLLLVISLFSKGLSMNENEPILNDSLAVYRVQSYYIKLLWGYLIEKYGESKACTYFTRFLTAILQAQSAANQFREFLGNRMKTLDAVDQIAPLMQTILHIS</sequence>
<dbReference type="InterPro" id="IPR000536">
    <property type="entry name" value="Nucl_hrmn_rcpt_lig-bd"/>
</dbReference>
<dbReference type="InterPro" id="IPR035500">
    <property type="entry name" value="NHR-like_dom_sf"/>
</dbReference>
<dbReference type="SUPFAM" id="SSF57716">
    <property type="entry name" value="Glucocorticoid receptor-like (DNA-binding domain)"/>
    <property type="match status" value="1"/>
</dbReference>
<dbReference type="GO" id="GO:0008270">
    <property type="term" value="F:zinc ion binding"/>
    <property type="evidence" value="ECO:0007669"/>
    <property type="project" value="UniProtKB-KW"/>
</dbReference>
<dbReference type="Proteomes" id="UP000663852">
    <property type="component" value="Unassembled WGS sequence"/>
</dbReference>
<evidence type="ECO:0000256" key="1">
    <source>
        <dbReference type="ARBA" id="ARBA00022723"/>
    </source>
</evidence>
<evidence type="ECO:0000259" key="9">
    <source>
        <dbReference type="PROSITE" id="PS51030"/>
    </source>
</evidence>
<keyword evidence="1" id="KW-0479">Metal-binding</keyword>
<evidence type="ECO:0000259" key="10">
    <source>
        <dbReference type="PROSITE" id="PS51843"/>
    </source>
</evidence>
<dbReference type="PANTHER" id="PTHR24082">
    <property type="entry name" value="NUCLEAR HORMONE RECEPTOR"/>
    <property type="match status" value="1"/>
</dbReference>
<dbReference type="InterPro" id="IPR013088">
    <property type="entry name" value="Znf_NHR/GATA"/>
</dbReference>
<keyword evidence="8" id="KW-0539">Nucleus</keyword>
<keyword evidence="5" id="KW-0238">DNA-binding</keyword>